<dbReference type="Pfam" id="PF13456">
    <property type="entry name" value="RVT_3"/>
    <property type="match status" value="1"/>
</dbReference>
<dbReference type="InterPro" id="IPR053151">
    <property type="entry name" value="RNase_H-like"/>
</dbReference>
<organism evidence="2 3">
    <name type="scientific">Coptis chinensis</name>
    <dbReference type="NCBI Taxonomy" id="261450"/>
    <lineage>
        <taxon>Eukaryota</taxon>
        <taxon>Viridiplantae</taxon>
        <taxon>Streptophyta</taxon>
        <taxon>Embryophyta</taxon>
        <taxon>Tracheophyta</taxon>
        <taxon>Spermatophyta</taxon>
        <taxon>Magnoliopsida</taxon>
        <taxon>Ranunculales</taxon>
        <taxon>Ranunculaceae</taxon>
        <taxon>Coptidoideae</taxon>
        <taxon>Coptis</taxon>
    </lineage>
</organism>
<dbReference type="PANTHER" id="PTHR47723">
    <property type="entry name" value="OS05G0353850 PROTEIN"/>
    <property type="match status" value="1"/>
</dbReference>
<gene>
    <name evidence="2" type="ORF">IFM89_011142</name>
</gene>
<dbReference type="SUPFAM" id="SSF53098">
    <property type="entry name" value="Ribonuclease H-like"/>
    <property type="match status" value="1"/>
</dbReference>
<reference evidence="2 3" key="1">
    <citation type="submission" date="2020-10" db="EMBL/GenBank/DDBJ databases">
        <title>The Coptis chinensis genome and diversification of protoberbering-type alkaloids.</title>
        <authorList>
            <person name="Wang B."/>
            <person name="Shu S."/>
            <person name="Song C."/>
            <person name="Liu Y."/>
        </authorList>
    </citation>
    <scope>NUCLEOTIDE SEQUENCE [LARGE SCALE GENOMIC DNA]</scope>
    <source>
        <strain evidence="2">HL-2020</strain>
        <tissue evidence="2">Leaf</tissue>
    </source>
</reference>
<evidence type="ECO:0000313" key="3">
    <source>
        <dbReference type="Proteomes" id="UP000631114"/>
    </source>
</evidence>
<proteinExistence type="predicted"/>
<dbReference type="InterPro" id="IPR012337">
    <property type="entry name" value="RNaseH-like_sf"/>
</dbReference>
<dbReference type="Gene3D" id="3.30.420.10">
    <property type="entry name" value="Ribonuclease H-like superfamily/Ribonuclease H"/>
    <property type="match status" value="1"/>
</dbReference>
<feature type="domain" description="RNase H type-1" evidence="1">
    <location>
        <begin position="31"/>
        <end position="107"/>
    </location>
</feature>
<dbReference type="GO" id="GO:0003676">
    <property type="term" value="F:nucleic acid binding"/>
    <property type="evidence" value="ECO:0007669"/>
    <property type="project" value="InterPro"/>
</dbReference>
<evidence type="ECO:0000313" key="2">
    <source>
        <dbReference type="EMBL" id="KAF9600613.1"/>
    </source>
</evidence>
<dbReference type="PANTHER" id="PTHR47723:SF19">
    <property type="entry name" value="POLYNUCLEOTIDYL TRANSFERASE, RIBONUCLEASE H-LIKE SUPERFAMILY PROTEIN"/>
    <property type="match status" value="1"/>
</dbReference>
<dbReference type="GO" id="GO:0004523">
    <property type="term" value="F:RNA-DNA hybrid ribonuclease activity"/>
    <property type="evidence" value="ECO:0007669"/>
    <property type="project" value="InterPro"/>
</dbReference>
<protein>
    <recommendedName>
        <fullName evidence="1">RNase H type-1 domain-containing protein</fullName>
    </recommendedName>
</protein>
<dbReference type="EMBL" id="JADFTS010000006">
    <property type="protein sequence ID" value="KAF9600613.1"/>
    <property type="molecule type" value="Genomic_DNA"/>
</dbReference>
<comment type="caution">
    <text evidence="2">The sequence shown here is derived from an EMBL/GenBank/DDBJ whole genome shotgun (WGS) entry which is preliminary data.</text>
</comment>
<keyword evidence="3" id="KW-1185">Reference proteome</keyword>
<sequence length="110" mass="12054">MLRLGLQLNFKPQEVLWCKWKPAEQEAFMLNTNGSVQQTGNGYGGTIHNALGNVTRAYAGSSSKHSVIYQEIQAISVGLKYAQDLCIDKLEVNSESLGAINILNGIERCP</sequence>
<evidence type="ECO:0000259" key="1">
    <source>
        <dbReference type="Pfam" id="PF13456"/>
    </source>
</evidence>
<dbReference type="AlphaFoldDB" id="A0A835HPC1"/>
<dbReference type="InterPro" id="IPR036397">
    <property type="entry name" value="RNaseH_sf"/>
</dbReference>
<name>A0A835HPC1_9MAGN</name>
<accession>A0A835HPC1</accession>
<dbReference type="Proteomes" id="UP000631114">
    <property type="component" value="Unassembled WGS sequence"/>
</dbReference>
<dbReference type="InterPro" id="IPR002156">
    <property type="entry name" value="RNaseH_domain"/>
</dbReference>